<dbReference type="InterPro" id="IPR013785">
    <property type="entry name" value="Aldolase_TIM"/>
</dbReference>
<dbReference type="SUPFAM" id="SSF51569">
    <property type="entry name" value="Aldolase"/>
    <property type="match status" value="1"/>
</dbReference>
<dbReference type="InterPro" id="IPR001585">
    <property type="entry name" value="TAL/FSA"/>
</dbReference>
<dbReference type="Proteomes" id="UP000887577">
    <property type="component" value="Unplaced"/>
</dbReference>
<dbReference type="GO" id="GO:0004801">
    <property type="term" value="F:transaldolase activity"/>
    <property type="evidence" value="ECO:0007669"/>
    <property type="project" value="UniProtKB-EC"/>
</dbReference>
<proteinExistence type="inferred from homology"/>
<evidence type="ECO:0000256" key="1">
    <source>
        <dbReference type="ARBA" id="ARBA00004857"/>
    </source>
</evidence>
<keyword evidence="4 8" id="KW-0808">Transferase</keyword>
<keyword evidence="6" id="KW-0704">Schiff base</keyword>
<dbReference type="PROSITE" id="PS00958">
    <property type="entry name" value="TRANSALDOLASE_2"/>
    <property type="match status" value="1"/>
</dbReference>
<dbReference type="PROSITE" id="PS01054">
    <property type="entry name" value="TRANSALDOLASE_1"/>
    <property type="match status" value="1"/>
</dbReference>
<dbReference type="Gene3D" id="3.20.20.70">
    <property type="entry name" value="Aldolase class I"/>
    <property type="match status" value="1"/>
</dbReference>
<organism evidence="9 10">
    <name type="scientific">Panagrolaimus superbus</name>
    <dbReference type="NCBI Taxonomy" id="310955"/>
    <lineage>
        <taxon>Eukaryota</taxon>
        <taxon>Metazoa</taxon>
        <taxon>Ecdysozoa</taxon>
        <taxon>Nematoda</taxon>
        <taxon>Chromadorea</taxon>
        <taxon>Rhabditida</taxon>
        <taxon>Tylenchina</taxon>
        <taxon>Panagrolaimomorpha</taxon>
        <taxon>Panagrolaimoidea</taxon>
        <taxon>Panagrolaimidae</taxon>
        <taxon>Panagrolaimus</taxon>
    </lineage>
</organism>
<comment type="catalytic activity">
    <reaction evidence="7 8">
        <text>D-sedoheptulose 7-phosphate + D-glyceraldehyde 3-phosphate = D-erythrose 4-phosphate + beta-D-fructose 6-phosphate</text>
        <dbReference type="Rhea" id="RHEA:17053"/>
        <dbReference type="ChEBI" id="CHEBI:16897"/>
        <dbReference type="ChEBI" id="CHEBI:57483"/>
        <dbReference type="ChEBI" id="CHEBI:57634"/>
        <dbReference type="ChEBI" id="CHEBI:59776"/>
        <dbReference type="EC" id="2.2.1.2"/>
    </reaction>
</comment>
<evidence type="ECO:0000256" key="3">
    <source>
        <dbReference type="ARBA" id="ARBA00013151"/>
    </source>
</evidence>
<dbReference type="InterPro" id="IPR004730">
    <property type="entry name" value="Transaldolase_1"/>
</dbReference>
<evidence type="ECO:0000313" key="9">
    <source>
        <dbReference type="Proteomes" id="UP000887577"/>
    </source>
</evidence>
<comment type="similarity">
    <text evidence="2">Belongs to the transaldolase family. Type 1 subfamily.</text>
</comment>
<evidence type="ECO:0000256" key="8">
    <source>
        <dbReference type="RuleBase" id="RU000501"/>
    </source>
</evidence>
<evidence type="ECO:0000256" key="2">
    <source>
        <dbReference type="ARBA" id="ARBA00008012"/>
    </source>
</evidence>
<dbReference type="WBParaSite" id="PSU_v2.g13059.t1">
    <property type="protein sequence ID" value="PSU_v2.g13059.t1"/>
    <property type="gene ID" value="PSU_v2.g13059"/>
</dbReference>
<dbReference type="FunFam" id="3.20.20.70:FF:000088">
    <property type="entry name" value="Transaldolase"/>
    <property type="match status" value="1"/>
</dbReference>
<sequence length="322" mass="36232">MPSVLEQIKKHSTIVADTGEFQLLQEYKPTDATTNPSLILAAAKNDAYKTLITKAVEYAKKEAAGKPHEEIKRLAIDKLFVYFGKEILSIIPGRVSTEVDARLSFSKEESVSKALAFIKLYEEEGVSKDRILIKLASTWEGIQAARELEEKHGIHCNMTLLFSYHQAIACAQANVKLISPFVGRIMDWYKAKEPKAEYNRDNDPGVMSVRRIYNYYKKFGHKTEIMAASFRNTDEIKGLVGSDLLTISPKLLADLAKEDETIEATLTVEKAKSSDATEIKVTEEMFRFELNEDAMATEKLAEGIRGFAQAARDLEKVVETYF</sequence>
<reference evidence="10" key="1">
    <citation type="submission" date="2022-11" db="UniProtKB">
        <authorList>
            <consortium name="WormBaseParasite"/>
        </authorList>
    </citation>
    <scope>IDENTIFICATION</scope>
</reference>
<evidence type="ECO:0000256" key="7">
    <source>
        <dbReference type="ARBA" id="ARBA00048810"/>
    </source>
</evidence>
<comment type="pathway">
    <text evidence="1 8">Carbohydrate degradation; pentose phosphate pathway; D-glyceraldehyde 3-phosphate and beta-D-fructose 6-phosphate from D-ribose 5-phosphate and D-xylulose 5-phosphate (non-oxidative stage): step 2/3.</text>
</comment>
<dbReference type="GO" id="GO:0009052">
    <property type="term" value="P:pentose-phosphate shunt, non-oxidative branch"/>
    <property type="evidence" value="ECO:0007669"/>
    <property type="project" value="TreeGrafter"/>
</dbReference>
<dbReference type="AlphaFoldDB" id="A0A914Y1F9"/>
<dbReference type="InterPro" id="IPR018225">
    <property type="entry name" value="Transaldolase_AS"/>
</dbReference>
<evidence type="ECO:0000256" key="6">
    <source>
        <dbReference type="ARBA" id="ARBA00023270"/>
    </source>
</evidence>
<evidence type="ECO:0000313" key="10">
    <source>
        <dbReference type="WBParaSite" id="PSU_v2.g13059.t1"/>
    </source>
</evidence>
<dbReference type="CDD" id="cd00957">
    <property type="entry name" value="Transaldolase_TalAB"/>
    <property type="match status" value="1"/>
</dbReference>
<accession>A0A914Y1F9</accession>
<name>A0A914Y1F9_9BILA</name>
<keyword evidence="9" id="KW-1185">Reference proteome</keyword>
<evidence type="ECO:0000256" key="4">
    <source>
        <dbReference type="ARBA" id="ARBA00022679"/>
    </source>
</evidence>
<comment type="function">
    <text evidence="8">Catalyzes the rate-limiting step of the non-oxidative phase in the pentose phosphate pathway. Catalyzes the reversible conversion of sedheptulose-7-phosphate and D-glyceraldehyde 3-phosphate into erythrose-4-phosphate and beta-D-fructose 6-phosphate.</text>
</comment>
<evidence type="ECO:0000256" key="5">
    <source>
        <dbReference type="ARBA" id="ARBA00023126"/>
    </source>
</evidence>
<dbReference type="GO" id="GO:0005737">
    <property type="term" value="C:cytoplasm"/>
    <property type="evidence" value="ECO:0007669"/>
    <property type="project" value="InterPro"/>
</dbReference>
<protein>
    <recommendedName>
        <fullName evidence="3 8">Transaldolase</fullName>
        <ecNumber evidence="3 8">2.2.1.2</ecNumber>
    </recommendedName>
</protein>
<dbReference type="PANTHER" id="PTHR10683">
    <property type="entry name" value="TRANSALDOLASE"/>
    <property type="match status" value="1"/>
</dbReference>
<dbReference type="Pfam" id="PF00923">
    <property type="entry name" value="TAL_FSA"/>
    <property type="match status" value="1"/>
</dbReference>
<dbReference type="PANTHER" id="PTHR10683:SF18">
    <property type="entry name" value="TRANSALDOLASE"/>
    <property type="match status" value="1"/>
</dbReference>
<dbReference type="GO" id="GO:0005975">
    <property type="term" value="P:carbohydrate metabolic process"/>
    <property type="evidence" value="ECO:0007669"/>
    <property type="project" value="InterPro"/>
</dbReference>
<dbReference type="NCBIfam" id="TIGR00874">
    <property type="entry name" value="talAB"/>
    <property type="match status" value="1"/>
</dbReference>
<keyword evidence="5 8" id="KW-0570">Pentose shunt</keyword>
<dbReference type="EC" id="2.2.1.2" evidence="3 8"/>